<feature type="non-terminal residue" evidence="1">
    <location>
        <position position="1"/>
    </location>
</feature>
<name>A0A3B0T2F2_9ZZZZ</name>
<evidence type="ECO:0000313" key="1">
    <source>
        <dbReference type="EMBL" id="VAW08622.1"/>
    </source>
</evidence>
<protein>
    <submittedName>
        <fullName evidence="1">Uncharacterized protein</fullName>
    </submittedName>
</protein>
<dbReference type="AlphaFoldDB" id="A0A3B0T2F2"/>
<sequence length="290" mass="30546">FIVVALVVAACDLAGDPSTTLAVEPTPSTQSVTTAATTSTTGVVDATTLAPPEDAPCDVGETTFSTERILATFGIAVGDAEQLSAIRWAEYDDCERFVLDFLTSDGAPASIMGDTSVTLLNEFDVVRITLPEEVTATQINDMLIDTQLIKRAYVVRLNDTALAVDVHLKSAAQARAFGLPEPARSVVDLRPRTETDDPITPAVANRLVLLVSPSRSGQDIVLAGYSWNGNTVTVTYGGETTTIRPTSSLAATGNTGWYWFVGSVDRQTVDTTTLVADNGASTVSLRLGAS</sequence>
<gene>
    <name evidence="1" type="ORF">MNBD_ACTINO02-25</name>
</gene>
<dbReference type="EMBL" id="UOEK01000475">
    <property type="protein sequence ID" value="VAW08622.1"/>
    <property type="molecule type" value="Genomic_DNA"/>
</dbReference>
<reference evidence="1" key="1">
    <citation type="submission" date="2018-06" db="EMBL/GenBank/DDBJ databases">
        <authorList>
            <person name="Zhirakovskaya E."/>
        </authorList>
    </citation>
    <scope>NUCLEOTIDE SEQUENCE</scope>
</reference>
<accession>A0A3B0T2F2</accession>
<organism evidence="1">
    <name type="scientific">hydrothermal vent metagenome</name>
    <dbReference type="NCBI Taxonomy" id="652676"/>
    <lineage>
        <taxon>unclassified sequences</taxon>
        <taxon>metagenomes</taxon>
        <taxon>ecological metagenomes</taxon>
    </lineage>
</organism>
<proteinExistence type="predicted"/>